<dbReference type="AlphaFoldDB" id="A0AA39X6R4"/>
<evidence type="ECO:0000313" key="3">
    <source>
        <dbReference type="Proteomes" id="UP001174934"/>
    </source>
</evidence>
<proteinExistence type="predicted"/>
<sequence>MATNKYRTATQTRRGARGGFPEHDDFEGLPVRQWRQERVNIAPPPPPDTTQQNDRWAIELPYGMPKEFHLLPPHSQELLRAARSGRLYKRPAPIDDDDADIDAEAPKGDKKETEPAVEGFTVKMWKQMPRNVEGPTVSHLAKRHKNTVMLPPKAAVAQIAGPTVSRHTVRRIDAAGNPYEQTVTVADGQQVDGVIISTTVVPVPVATSADPATQQQPTPVRRRAPPPKRKAKGPGRGRKKVKLPLPVPLEAPPPVAGEPGVPAVKPETTDTGDIKTPIKIEDNEDSANQDSEMADNSALPSDDDDGDDGDDGEDDGEGGGDEGEGGDDEGDETPDVETSNYMDPDQDQEMEDSEASEVVQPSSIEEPDESRRSTSEEEYTVPKARFQPPGLANLAPPLGPLHLSSPRLEGSPLKNVILQSPVDQSPMVSPQAPSGPFTASSYVDVHASTISKEIDDAGTTTITETSVTKTTVQSAVYDSDLMDLDPSQPLAAQTNPISSGVTAVINPAITNLADDDDAEGSMMEDVQPLQPESILEVPAAPDVRDPAGYDSSAQQASAVESQEVAAALVPSPSDTQPVGVPSLDDLSEPAQSAENSDSPQLQQEQVVPSPTAEQGQDTATPAVTAIDTQQPPQPAPTLDEPAAAAEPEPEPEPLPEAPASPALLPTATTEDDDDGLNLLGSLERELDRQELVSSGASSAGGGGGGSGSGEEPSGAVAAAEAQKSTATTTTTAPPVTGADGVAAAAEVVPSAEGASSSDP</sequence>
<feature type="compositionally biased region" description="Polar residues" evidence="1">
    <location>
        <begin position="589"/>
        <end position="630"/>
    </location>
</feature>
<feature type="compositionally biased region" description="Low complexity" evidence="1">
    <location>
        <begin position="206"/>
        <end position="219"/>
    </location>
</feature>
<feature type="compositionally biased region" description="Pro residues" evidence="1">
    <location>
        <begin position="245"/>
        <end position="256"/>
    </location>
</feature>
<feature type="region of interest" description="Disordered" evidence="1">
    <location>
        <begin position="536"/>
        <end position="739"/>
    </location>
</feature>
<feature type="compositionally biased region" description="Acidic residues" evidence="1">
    <location>
        <begin position="301"/>
        <end position="335"/>
    </location>
</feature>
<feature type="region of interest" description="Disordered" evidence="1">
    <location>
        <begin position="1"/>
        <end position="29"/>
    </location>
</feature>
<feature type="compositionally biased region" description="Basic and acidic residues" evidence="1">
    <location>
        <begin position="272"/>
        <end position="281"/>
    </location>
</feature>
<feature type="compositionally biased region" description="Low complexity" evidence="1">
    <location>
        <begin position="388"/>
        <end position="403"/>
    </location>
</feature>
<comment type="caution">
    <text evidence="2">The sequence shown here is derived from an EMBL/GenBank/DDBJ whole genome shotgun (WGS) entry which is preliminary data.</text>
</comment>
<feature type="compositionally biased region" description="Low complexity" evidence="1">
    <location>
        <begin position="551"/>
        <end position="567"/>
    </location>
</feature>
<feature type="compositionally biased region" description="Acidic residues" evidence="1">
    <location>
        <begin position="344"/>
        <end position="355"/>
    </location>
</feature>
<accession>A0AA39X6R4</accession>
<feature type="compositionally biased region" description="Gly residues" evidence="1">
    <location>
        <begin position="698"/>
        <end position="708"/>
    </location>
</feature>
<name>A0AA39X6R4_9PEZI</name>
<dbReference type="EMBL" id="JAULSR010000002">
    <property type="protein sequence ID" value="KAK0628166.1"/>
    <property type="molecule type" value="Genomic_DNA"/>
</dbReference>
<feature type="compositionally biased region" description="Basic and acidic residues" evidence="1">
    <location>
        <begin position="104"/>
        <end position="114"/>
    </location>
</feature>
<feature type="compositionally biased region" description="Low complexity" evidence="1">
    <location>
        <begin position="636"/>
        <end position="646"/>
    </location>
</feature>
<feature type="compositionally biased region" description="Low complexity" evidence="1">
    <location>
        <begin position="709"/>
        <end position="739"/>
    </location>
</feature>
<dbReference type="Proteomes" id="UP001174934">
    <property type="component" value="Unassembled WGS sequence"/>
</dbReference>
<feature type="region of interest" description="Disordered" evidence="1">
    <location>
        <begin position="89"/>
        <end position="114"/>
    </location>
</feature>
<feature type="compositionally biased region" description="Low complexity" evidence="1">
    <location>
        <begin position="257"/>
        <end position="266"/>
    </location>
</feature>
<evidence type="ECO:0000313" key="2">
    <source>
        <dbReference type="EMBL" id="KAK0628166.1"/>
    </source>
</evidence>
<evidence type="ECO:0000256" key="1">
    <source>
        <dbReference type="SAM" id="MobiDB-lite"/>
    </source>
</evidence>
<reference evidence="2" key="1">
    <citation type="submission" date="2023-06" db="EMBL/GenBank/DDBJ databases">
        <title>Genome-scale phylogeny and comparative genomics of the fungal order Sordariales.</title>
        <authorList>
            <consortium name="Lawrence Berkeley National Laboratory"/>
            <person name="Hensen N."/>
            <person name="Bonometti L."/>
            <person name="Westerberg I."/>
            <person name="Brannstrom I.O."/>
            <person name="Guillou S."/>
            <person name="Cros-Aarteil S."/>
            <person name="Calhoun S."/>
            <person name="Haridas S."/>
            <person name="Kuo A."/>
            <person name="Mondo S."/>
            <person name="Pangilinan J."/>
            <person name="Riley R."/>
            <person name="LaButti K."/>
            <person name="Andreopoulos B."/>
            <person name="Lipzen A."/>
            <person name="Chen C."/>
            <person name="Yanf M."/>
            <person name="Daum C."/>
            <person name="Ng V."/>
            <person name="Clum A."/>
            <person name="Steindorff A."/>
            <person name="Ohm R."/>
            <person name="Martin F."/>
            <person name="Silar P."/>
            <person name="Natvig D."/>
            <person name="Lalanne C."/>
            <person name="Gautier V."/>
            <person name="Ament-velasquez S.L."/>
            <person name="Kruys A."/>
            <person name="Hutchinson M.I."/>
            <person name="Powell A.J."/>
            <person name="Barry K."/>
            <person name="Miller A.N."/>
            <person name="Grigoriev I.V."/>
            <person name="Debuchy R."/>
            <person name="Gladieux P."/>
            <person name="Thoren M.H."/>
            <person name="Johannesson H."/>
        </authorList>
    </citation>
    <scope>NUCLEOTIDE SEQUENCE</scope>
    <source>
        <strain evidence="2">SMH3391-2</strain>
    </source>
</reference>
<protein>
    <recommendedName>
        <fullName evidence="4">Lyr family protein</fullName>
    </recommendedName>
</protein>
<gene>
    <name evidence="2" type="ORF">B0T17DRAFT_504871</name>
</gene>
<feature type="compositionally biased region" description="Basic residues" evidence="1">
    <location>
        <begin position="220"/>
        <end position="242"/>
    </location>
</feature>
<keyword evidence="3" id="KW-1185">Reference proteome</keyword>
<organism evidence="2 3">
    <name type="scientific">Bombardia bombarda</name>
    <dbReference type="NCBI Taxonomy" id="252184"/>
    <lineage>
        <taxon>Eukaryota</taxon>
        <taxon>Fungi</taxon>
        <taxon>Dikarya</taxon>
        <taxon>Ascomycota</taxon>
        <taxon>Pezizomycotina</taxon>
        <taxon>Sordariomycetes</taxon>
        <taxon>Sordariomycetidae</taxon>
        <taxon>Sordariales</taxon>
        <taxon>Lasiosphaeriaceae</taxon>
        <taxon>Bombardia</taxon>
    </lineage>
</organism>
<evidence type="ECO:0008006" key="4">
    <source>
        <dbReference type="Google" id="ProtNLM"/>
    </source>
</evidence>
<feature type="region of interest" description="Disordered" evidence="1">
    <location>
        <begin position="206"/>
        <end position="407"/>
    </location>
</feature>
<feature type="compositionally biased region" description="Acidic residues" evidence="1">
    <location>
        <begin position="94"/>
        <end position="103"/>
    </location>
</feature>
<feature type="compositionally biased region" description="Low complexity" evidence="1">
    <location>
        <begin position="659"/>
        <end position="668"/>
    </location>
</feature>